<keyword evidence="10" id="KW-0812">Transmembrane</keyword>
<reference evidence="13" key="1">
    <citation type="submission" date="2015-10" db="EMBL/GenBank/DDBJ databases">
        <authorList>
            <person name="Luecker S."/>
            <person name="Luecker S."/>
        </authorList>
    </citation>
    <scope>NUCLEOTIDE SEQUENCE [LARGE SCALE GENOMIC DNA]</scope>
</reference>
<evidence type="ECO:0000259" key="11">
    <source>
        <dbReference type="PROSITE" id="PS50059"/>
    </source>
</evidence>
<protein>
    <recommendedName>
        <fullName evidence="9">peptidylprolyl isomerase</fullName>
        <ecNumber evidence="9">5.2.1.8</ecNumber>
    </recommendedName>
</protein>
<comment type="function">
    <text evidence="8">Also involved in hydrogenase metallocenter assembly, probably by participating in the nickel insertion step. This function in hydrogenase biosynthesis requires chaperone activity and the presence of the metal-binding domain, but not PPIase activity.</text>
</comment>
<evidence type="ECO:0000256" key="1">
    <source>
        <dbReference type="ARBA" id="ARBA00000971"/>
    </source>
</evidence>
<dbReference type="InterPro" id="IPR001179">
    <property type="entry name" value="PPIase_FKBP_dom"/>
</dbReference>
<evidence type="ECO:0000256" key="6">
    <source>
        <dbReference type="ARBA" id="ARBA00023186"/>
    </source>
</evidence>
<dbReference type="PROSITE" id="PS50059">
    <property type="entry name" value="FKBP_PPIASE"/>
    <property type="match status" value="1"/>
</dbReference>
<keyword evidence="10" id="KW-1133">Transmembrane helix</keyword>
<evidence type="ECO:0000313" key="12">
    <source>
        <dbReference type="EMBL" id="CUS39593.1"/>
    </source>
</evidence>
<evidence type="ECO:0000256" key="4">
    <source>
        <dbReference type="ARBA" id="ARBA00022490"/>
    </source>
</evidence>
<gene>
    <name evidence="12" type="ORF">COMA2_80070</name>
</gene>
<comment type="similarity">
    <text evidence="3">Belongs to the FKBP-type PPIase family.</text>
</comment>
<feature type="transmembrane region" description="Helical" evidence="10">
    <location>
        <begin position="7"/>
        <end position="29"/>
    </location>
</feature>
<comment type="subcellular location">
    <subcellularLocation>
        <location evidence="2">Cytoplasm</location>
    </subcellularLocation>
</comment>
<keyword evidence="6" id="KW-0143">Chaperone</keyword>
<evidence type="ECO:0000256" key="10">
    <source>
        <dbReference type="SAM" id="Phobius"/>
    </source>
</evidence>
<sequence length="203" mass="21792">MKGLRSAVLIYISIVSICALVLVVSYLSVESSSTPQTIPASAGAGQDDPGPPIAAGTVALVVYTISIPEYNLTIPSNFSRFAFGQEELLPHLEKAITGMKKGEVKRVDLGSQETFGPYDESKQIEISKDRLPEDVEPGMMLSMEDGTPCMVVDLSENTATIDFNHPLAGKRVVIDVRILDVEVPPGDGLHPLQEDGTGIQLRV</sequence>
<dbReference type="PANTHER" id="PTHR47861">
    <property type="entry name" value="FKBP-TYPE PEPTIDYL-PROLYL CIS-TRANS ISOMERASE SLYD"/>
    <property type="match status" value="1"/>
</dbReference>
<dbReference type="SUPFAM" id="SSF54534">
    <property type="entry name" value="FKBP-like"/>
    <property type="match status" value="1"/>
</dbReference>
<keyword evidence="10" id="KW-0472">Membrane</keyword>
<keyword evidence="7 9" id="KW-0413">Isomerase</keyword>
<evidence type="ECO:0000256" key="7">
    <source>
        <dbReference type="ARBA" id="ARBA00023235"/>
    </source>
</evidence>
<comment type="catalytic activity">
    <reaction evidence="1 9">
        <text>[protein]-peptidylproline (omega=180) = [protein]-peptidylproline (omega=0)</text>
        <dbReference type="Rhea" id="RHEA:16237"/>
        <dbReference type="Rhea" id="RHEA-COMP:10747"/>
        <dbReference type="Rhea" id="RHEA-COMP:10748"/>
        <dbReference type="ChEBI" id="CHEBI:83833"/>
        <dbReference type="ChEBI" id="CHEBI:83834"/>
        <dbReference type="EC" id="5.2.1.8"/>
    </reaction>
</comment>
<dbReference type="OrthoDB" id="9801284at2"/>
<name>A0A0S4LRK8_9BACT</name>
<dbReference type="STRING" id="1742973.COMA2_80070"/>
<dbReference type="EC" id="5.2.1.8" evidence="9"/>
<feature type="domain" description="PPIase FKBP-type" evidence="11">
    <location>
        <begin position="56"/>
        <end position="134"/>
    </location>
</feature>
<evidence type="ECO:0000256" key="5">
    <source>
        <dbReference type="ARBA" id="ARBA00023110"/>
    </source>
</evidence>
<keyword evidence="13" id="KW-1185">Reference proteome</keyword>
<evidence type="ECO:0000256" key="8">
    <source>
        <dbReference type="ARBA" id="ARBA00037071"/>
    </source>
</evidence>
<dbReference type="EMBL" id="CZPZ01000035">
    <property type="protein sequence ID" value="CUS39593.1"/>
    <property type="molecule type" value="Genomic_DNA"/>
</dbReference>
<dbReference type="Gene3D" id="3.10.50.40">
    <property type="match status" value="1"/>
</dbReference>
<dbReference type="GO" id="GO:0003755">
    <property type="term" value="F:peptidyl-prolyl cis-trans isomerase activity"/>
    <property type="evidence" value="ECO:0007669"/>
    <property type="project" value="UniProtKB-KW"/>
</dbReference>
<keyword evidence="5 9" id="KW-0697">Rotamase</keyword>
<dbReference type="AlphaFoldDB" id="A0A0S4LRK8"/>
<evidence type="ECO:0000256" key="9">
    <source>
        <dbReference type="PROSITE-ProRule" id="PRU00277"/>
    </source>
</evidence>
<keyword evidence="4" id="KW-0963">Cytoplasm</keyword>
<dbReference type="InterPro" id="IPR046357">
    <property type="entry name" value="PPIase_dom_sf"/>
</dbReference>
<dbReference type="Proteomes" id="UP000198736">
    <property type="component" value="Unassembled WGS sequence"/>
</dbReference>
<evidence type="ECO:0000313" key="13">
    <source>
        <dbReference type="Proteomes" id="UP000198736"/>
    </source>
</evidence>
<organism evidence="12 13">
    <name type="scientific">Candidatus Nitrospira nitrificans</name>
    <dbReference type="NCBI Taxonomy" id="1742973"/>
    <lineage>
        <taxon>Bacteria</taxon>
        <taxon>Pseudomonadati</taxon>
        <taxon>Nitrospirota</taxon>
        <taxon>Nitrospiria</taxon>
        <taxon>Nitrospirales</taxon>
        <taxon>Nitrospiraceae</taxon>
        <taxon>Nitrospira</taxon>
    </lineage>
</organism>
<accession>A0A0S4LRK8</accession>
<evidence type="ECO:0000256" key="3">
    <source>
        <dbReference type="ARBA" id="ARBA00006577"/>
    </source>
</evidence>
<proteinExistence type="inferred from homology"/>
<dbReference type="GO" id="GO:0005737">
    <property type="term" value="C:cytoplasm"/>
    <property type="evidence" value="ECO:0007669"/>
    <property type="project" value="UniProtKB-SubCell"/>
</dbReference>
<dbReference type="RefSeq" id="WP_090901871.1">
    <property type="nucleotide sequence ID" value="NZ_CZPZ01000035.1"/>
</dbReference>
<dbReference type="PANTHER" id="PTHR47861:SF3">
    <property type="entry name" value="FKBP-TYPE PEPTIDYL-PROLYL CIS-TRANS ISOMERASE SLYD"/>
    <property type="match status" value="1"/>
</dbReference>
<evidence type="ECO:0000256" key="2">
    <source>
        <dbReference type="ARBA" id="ARBA00004496"/>
    </source>
</evidence>
<dbReference type="GO" id="GO:0042026">
    <property type="term" value="P:protein refolding"/>
    <property type="evidence" value="ECO:0007669"/>
    <property type="project" value="UniProtKB-ARBA"/>
</dbReference>